<keyword evidence="4" id="KW-0805">Transcription regulation</keyword>
<evidence type="ECO:0000313" key="9">
    <source>
        <dbReference type="EMBL" id="TWE11375.1"/>
    </source>
</evidence>
<dbReference type="GO" id="GO:0003700">
    <property type="term" value="F:DNA-binding transcription factor activity"/>
    <property type="evidence" value="ECO:0007669"/>
    <property type="project" value="InterPro"/>
</dbReference>
<keyword evidence="7" id="KW-0479">Metal-binding</keyword>
<evidence type="ECO:0000256" key="7">
    <source>
        <dbReference type="PIRSR" id="PIRSR602481-1"/>
    </source>
</evidence>
<evidence type="ECO:0000256" key="1">
    <source>
        <dbReference type="ARBA" id="ARBA00007957"/>
    </source>
</evidence>
<dbReference type="InterPro" id="IPR043135">
    <property type="entry name" value="Fur_C"/>
</dbReference>
<accession>A0A561E6X6</accession>
<keyword evidence="2" id="KW-0678">Repressor</keyword>
<feature type="binding site" evidence="8">
    <location>
        <position position="121"/>
    </location>
    <ligand>
        <name>Fe cation</name>
        <dbReference type="ChEBI" id="CHEBI:24875"/>
    </ligand>
</feature>
<dbReference type="InterPro" id="IPR036388">
    <property type="entry name" value="WH-like_DNA-bd_sf"/>
</dbReference>
<dbReference type="CDD" id="cd07153">
    <property type="entry name" value="Fur_like"/>
    <property type="match status" value="1"/>
</dbReference>
<name>A0A561E6X6_9MICO</name>
<gene>
    <name evidence="9" type="ORF">BKA23_0137</name>
</gene>
<comment type="similarity">
    <text evidence="1">Belongs to the Fur family.</text>
</comment>
<evidence type="ECO:0000256" key="8">
    <source>
        <dbReference type="PIRSR" id="PIRSR602481-2"/>
    </source>
</evidence>
<sequence>MSAGSGETPAVAAALEQLREAGERVTPARRAVLGVLDKSREHLTAEDVAARVAGAEPGVHRATIYRSLQSLTELGLVAHTHVPGSATIYHLRESPAAHVSHAHLQCTTCERFFDAPMRSLEPLRDQLRDEMGFTIDIQHAALLGTCADCLAAEGSGSSDAHGQHAHGHHD</sequence>
<dbReference type="PANTHER" id="PTHR33202">
    <property type="entry name" value="ZINC UPTAKE REGULATION PROTEIN"/>
    <property type="match status" value="1"/>
</dbReference>
<evidence type="ECO:0000256" key="2">
    <source>
        <dbReference type="ARBA" id="ARBA00022491"/>
    </source>
</evidence>
<feature type="binding site" evidence="7">
    <location>
        <position position="149"/>
    </location>
    <ligand>
        <name>Zn(2+)</name>
        <dbReference type="ChEBI" id="CHEBI:29105"/>
    </ligand>
</feature>
<dbReference type="EMBL" id="VIVQ01000001">
    <property type="protein sequence ID" value="TWE11375.1"/>
    <property type="molecule type" value="Genomic_DNA"/>
</dbReference>
<keyword evidence="10" id="KW-1185">Reference proteome</keyword>
<dbReference type="InterPro" id="IPR036390">
    <property type="entry name" value="WH_DNA-bd_sf"/>
</dbReference>
<evidence type="ECO:0000256" key="6">
    <source>
        <dbReference type="ARBA" id="ARBA00023163"/>
    </source>
</evidence>
<organism evidence="9 10">
    <name type="scientific">Rudaeicoccus suwonensis</name>
    <dbReference type="NCBI Taxonomy" id="657409"/>
    <lineage>
        <taxon>Bacteria</taxon>
        <taxon>Bacillati</taxon>
        <taxon>Actinomycetota</taxon>
        <taxon>Actinomycetes</taxon>
        <taxon>Micrococcales</taxon>
        <taxon>Dermacoccaceae</taxon>
        <taxon>Rudaeicoccus</taxon>
    </lineage>
</organism>
<dbReference type="GO" id="GO:1900376">
    <property type="term" value="P:regulation of secondary metabolite biosynthetic process"/>
    <property type="evidence" value="ECO:0007669"/>
    <property type="project" value="TreeGrafter"/>
</dbReference>
<feature type="binding site" evidence="7">
    <location>
        <position position="106"/>
    </location>
    <ligand>
        <name>Zn(2+)</name>
        <dbReference type="ChEBI" id="CHEBI:29105"/>
    </ligand>
</feature>
<evidence type="ECO:0000256" key="3">
    <source>
        <dbReference type="ARBA" id="ARBA00022833"/>
    </source>
</evidence>
<dbReference type="PANTHER" id="PTHR33202:SF7">
    <property type="entry name" value="FERRIC UPTAKE REGULATION PROTEIN"/>
    <property type="match status" value="1"/>
</dbReference>
<dbReference type="Gene3D" id="1.10.10.10">
    <property type="entry name" value="Winged helix-like DNA-binding domain superfamily/Winged helix DNA-binding domain"/>
    <property type="match status" value="1"/>
</dbReference>
<dbReference type="GO" id="GO:0008270">
    <property type="term" value="F:zinc ion binding"/>
    <property type="evidence" value="ECO:0007669"/>
    <property type="project" value="TreeGrafter"/>
</dbReference>
<dbReference type="AlphaFoldDB" id="A0A561E6X6"/>
<feature type="binding site" evidence="7">
    <location>
        <position position="109"/>
    </location>
    <ligand>
        <name>Zn(2+)</name>
        <dbReference type="ChEBI" id="CHEBI:29105"/>
    </ligand>
</feature>
<dbReference type="SUPFAM" id="SSF46785">
    <property type="entry name" value="Winged helix' DNA-binding domain"/>
    <property type="match status" value="1"/>
</dbReference>
<evidence type="ECO:0000313" key="10">
    <source>
        <dbReference type="Proteomes" id="UP000318297"/>
    </source>
</evidence>
<reference evidence="9 10" key="1">
    <citation type="submission" date="2019-06" db="EMBL/GenBank/DDBJ databases">
        <title>Sequencing the genomes of 1000 actinobacteria strains.</title>
        <authorList>
            <person name="Klenk H.-P."/>
        </authorList>
    </citation>
    <scope>NUCLEOTIDE SEQUENCE [LARGE SCALE GENOMIC DNA]</scope>
    <source>
        <strain evidence="9 10">DSM 19560</strain>
    </source>
</reference>
<comment type="cofactor">
    <cofactor evidence="8">
        <name>Mn(2+)</name>
        <dbReference type="ChEBI" id="CHEBI:29035"/>
    </cofactor>
    <cofactor evidence="8">
        <name>Fe(2+)</name>
        <dbReference type="ChEBI" id="CHEBI:29033"/>
    </cofactor>
    <text evidence="8">Binds 1 Mn(2+) or Fe(2+) ion per subunit.</text>
</comment>
<dbReference type="Pfam" id="PF01475">
    <property type="entry name" value="FUR"/>
    <property type="match status" value="1"/>
</dbReference>
<keyword evidence="8" id="KW-0408">Iron</keyword>
<proteinExistence type="inferred from homology"/>
<keyword evidence="5" id="KW-0238">DNA-binding</keyword>
<dbReference type="InterPro" id="IPR002481">
    <property type="entry name" value="FUR"/>
</dbReference>
<dbReference type="Gene3D" id="3.30.1490.190">
    <property type="match status" value="1"/>
</dbReference>
<dbReference type="RefSeq" id="WP_246104387.1">
    <property type="nucleotide sequence ID" value="NZ_VIVQ01000001.1"/>
</dbReference>
<keyword evidence="3 7" id="KW-0862">Zinc</keyword>
<comment type="cofactor">
    <cofactor evidence="7">
        <name>Zn(2+)</name>
        <dbReference type="ChEBI" id="CHEBI:29105"/>
    </cofactor>
    <text evidence="7">Binds 1 zinc ion per subunit.</text>
</comment>
<dbReference type="GO" id="GO:0045892">
    <property type="term" value="P:negative regulation of DNA-templated transcription"/>
    <property type="evidence" value="ECO:0007669"/>
    <property type="project" value="TreeGrafter"/>
</dbReference>
<evidence type="ECO:0000256" key="5">
    <source>
        <dbReference type="ARBA" id="ARBA00023125"/>
    </source>
</evidence>
<comment type="caution">
    <text evidence="9">The sequence shown here is derived from an EMBL/GenBank/DDBJ whole genome shotgun (WGS) entry which is preliminary data.</text>
</comment>
<dbReference type="Proteomes" id="UP000318297">
    <property type="component" value="Unassembled WGS sequence"/>
</dbReference>
<keyword evidence="6" id="KW-0804">Transcription</keyword>
<protein>
    <submittedName>
        <fullName evidence="9">Fur family ferric uptake transcriptional regulator</fullName>
    </submittedName>
</protein>
<dbReference type="GO" id="GO:0000976">
    <property type="term" value="F:transcription cis-regulatory region binding"/>
    <property type="evidence" value="ECO:0007669"/>
    <property type="project" value="TreeGrafter"/>
</dbReference>
<feature type="binding site" evidence="7">
    <location>
        <position position="146"/>
    </location>
    <ligand>
        <name>Zn(2+)</name>
        <dbReference type="ChEBI" id="CHEBI:29105"/>
    </ligand>
</feature>
<evidence type="ECO:0000256" key="4">
    <source>
        <dbReference type="ARBA" id="ARBA00023015"/>
    </source>
</evidence>